<accession>A0A238XP50</accession>
<evidence type="ECO:0000256" key="6">
    <source>
        <dbReference type="SAM" id="MobiDB-lite"/>
    </source>
</evidence>
<evidence type="ECO:0000313" key="8">
    <source>
        <dbReference type="EMBL" id="SNR60806.1"/>
    </source>
</evidence>
<dbReference type="RefSeq" id="WP_179216828.1">
    <property type="nucleotide sequence ID" value="NZ_FZOC01000001.1"/>
</dbReference>
<comment type="catalytic activity">
    <reaction evidence="1">
        <text>L-glutamyl-[protein] + S-adenosyl-L-methionine = [protein]-L-glutamate 5-O-methyl ester + S-adenosyl-L-homocysteine</text>
        <dbReference type="Rhea" id="RHEA:24452"/>
        <dbReference type="Rhea" id="RHEA-COMP:10208"/>
        <dbReference type="Rhea" id="RHEA-COMP:10311"/>
        <dbReference type="ChEBI" id="CHEBI:29973"/>
        <dbReference type="ChEBI" id="CHEBI:57856"/>
        <dbReference type="ChEBI" id="CHEBI:59789"/>
        <dbReference type="ChEBI" id="CHEBI:82795"/>
        <dbReference type="EC" id="2.1.1.80"/>
    </reaction>
</comment>
<keyword evidence="9" id="KW-1185">Reference proteome</keyword>
<dbReference type="SMART" id="SM00138">
    <property type="entry name" value="MeTrc"/>
    <property type="match status" value="1"/>
</dbReference>
<keyword evidence="4 8" id="KW-0808">Transferase</keyword>
<dbReference type="Gene3D" id="1.10.155.10">
    <property type="entry name" value="Chemotaxis receptor methyltransferase CheR, N-terminal domain"/>
    <property type="match status" value="1"/>
</dbReference>
<evidence type="ECO:0000256" key="5">
    <source>
        <dbReference type="ARBA" id="ARBA00022691"/>
    </source>
</evidence>
<dbReference type="InterPro" id="IPR022641">
    <property type="entry name" value="CheR_N"/>
</dbReference>
<dbReference type="PROSITE" id="PS50123">
    <property type="entry name" value="CHER"/>
    <property type="match status" value="1"/>
</dbReference>
<dbReference type="EC" id="2.1.1.80" evidence="2"/>
<keyword evidence="3 8" id="KW-0489">Methyltransferase</keyword>
<dbReference type="GO" id="GO:0008983">
    <property type="term" value="F:protein-glutamate O-methyltransferase activity"/>
    <property type="evidence" value="ECO:0007669"/>
    <property type="project" value="UniProtKB-EC"/>
</dbReference>
<dbReference type="SUPFAM" id="SSF47757">
    <property type="entry name" value="Chemotaxis receptor methyltransferase CheR, N-terminal domain"/>
    <property type="match status" value="1"/>
</dbReference>
<evidence type="ECO:0000256" key="2">
    <source>
        <dbReference type="ARBA" id="ARBA00012534"/>
    </source>
</evidence>
<reference evidence="8 9" key="1">
    <citation type="submission" date="2017-06" db="EMBL/GenBank/DDBJ databases">
        <authorList>
            <person name="Kim H.J."/>
            <person name="Triplett B.A."/>
        </authorList>
    </citation>
    <scope>NUCLEOTIDE SEQUENCE [LARGE SCALE GENOMIC DNA]</scope>
    <source>
        <strain evidence="8 9">DSM 13116</strain>
    </source>
</reference>
<dbReference type="Pfam" id="PF01739">
    <property type="entry name" value="CheR"/>
    <property type="match status" value="1"/>
</dbReference>
<evidence type="ECO:0000313" key="9">
    <source>
        <dbReference type="Proteomes" id="UP000198324"/>
    </source>
</evidence>
<gene>
    <name evidence="8" type="ORF">SAMN04488503_0317</name>
</gene>
<keyword evidence="5" id="KW-0949">S-adenosyl-L-methionine</keyword>
<dbReference type="Gene3D" id="3.40.50.150">
    <property type="entry name" value="Vaccinia Virus protein VP39"/>
    <property type="match status" value="1"/>
</dbReference>
<dbReference type="PANTHER" id="PTHR24422:SF26">
    <property type="entry name" value="CHEMOTAXIS PROTEIN METHYLTRANSFERASE"/>
    <property type="match status" value="1"/>
</dbReference>
<organism evidence="8 9">
    <name type="scientific">Humidesulfovibrio mexicanus</name>
    <dbReference type="NCBI Taxonomy" id="147047"/>
    <lineage>
        <taxon>Bacteria</taxon>
        <taxon>Pseudomonadati</taxon>
        <taxon>Thermodesulfobacteriota</taxon>
        <taxon>Desulfovibrionia</taxon>
        <taxon>Desulfovibrionales</taxon>
        <taxon>Desulfovibrionaceae</taxon>
        <taxon>Humidesulfovibrio</taxon>
    </lineage>
</organism>
<sequence length="295" mass="33840">MPRQPVKTAAPGGQPKTEGLGLARMDNRIFERLSEFIKAELGIKMPSSKKTLLEARLQKRLRELCMESHEEYCSYLFSPQGMDEELVNLVDVVTTNTTDFFREPKHFGLLLDHVLPTLFDRGGSGKRVHVWSAGCSSGEEPYTLSMVLSEYARVSPGFSFNILATDISTQVLRMAVRAVYPESKIGPVPLEYRKRYLLRSKDRSRRLVRIGPEARANVRFRRLNFMEDFSLEHQLDIIFCRNVVIYFDRPTQERLFTRFCRKLAPGGFLFIGHSESLTGMNLPLEPVAPTVYRRT</sequence>
<dbReference type="PRINTS" id="PR00996">
    <property type="entry name" value="CHERMTFRASE"/>
</dbReference>
<dbReference type="SUPFAM" id="SSF53335">
    <property type="entry name" value="S-adenosyl-L-methionine-dependent methyltransferases"/>
    <property type="match status" value="1"/>
</dbReference>
<dbReference type="InterPro" id="IPR000780">
    <property type="entry name" value="CheR_MeTrfase"/>
</dbReference>
<dbReference type="PANTHER" id="PTHR24422">
    <property type="entry name" value="CHEMOTAXIS PROTEIN METHYLTRANSFERASE"/>
    <property type="match status" value="1"/>
</dbReference>
<dbReference type="InterPro" id="IPR036804">
    <property type="entry name" value="CheR_N_sf"/>
</dbReference>
<evidence type="ECO:0000256" key="4">
    <source>
        <dbReference type="ARBA" id="ARBA00022679"/>
    </source>
</evidence>
<dbReference type="GO" id="GO:0032259">
    <property type="term" value="P:methylation"/>
    <property type="evidence" value="ECO:0007669"/>
    <property type="project" value="UniProtKB-KW"/>
</dbReference>
<evidence type="ECO:0000256" key="3">
    <source>
        <dbReference type="ARBA" id="ARBA00022603"/>
    </source>
</evidence>
<feature type="region of interest" description="Disordered" evidence="6">
    <location>
        <begin position="1"/>
        <end position="21"/>
    </location>
</feature>
<name>A0A238XP50_9BACT</name>
<proteinExistence type="predicted"/>
<dbReference type="AlphaFoldDB" id="A0A238XP50"/>
<dbReference type="InterPro" id="IPR022642">
    <property type="entry name" value="CheR_C"/>
</dbReference>
<dbReference type="InterPro" id="IPR029063">
    <property type="entry name" value="SAM-dependent_MTases_sf"/>
</dbReference>
<feature type="domain" description="CheR-type methyltransferase" evidence="7">
    <location>
        <begin position="30"/>
        <end position="295"/>
    </location>
</feature>
<dbReference type="EMBL" id="FZOC01000001">
    <property type="protein sequence ID" value="SNR60806.1"/>
    <property type="molecule type" value="Genomic_DNA"/>
</dbReference>
<dbReference type="Proteomes" id="UP000198324">
    <property type="component" value="Unassembled WGS sequence"/>
</dbReference>
<protein>
    <recommendedName>
        <fullName evidence="2">protein-glutamate O-methyltransferase</fullName>
        <ecNumber evidence="2">2.1.1.80</ecNumber>
    </recommendedName>
</protein>
<dbReference type="InterPro" id="IPR026024">
    <property type="entry name" value="Chemotaxis_MeTrfase_CheR"/>
</dbReference>
<dbReference type="InterPro" id="IPR050903">
    <property type="entry name" value="Bact_Chemotaxis_MeTrfase"/>
</dbReference>
<dbReference type="Pfam" id="PF03705">
    <property type="entry name" value="CheR_N"/>
    <property type="match status" value="1"/>
</dbReference>
<evidence type="ECO:0000259" key="7">
    <source>
        <dbReference type="PROSITE" id="PS50123"/>
    </source>
</evidence>
<dbReference type="PIRSF" id="PIRSF000410">
    <property type="entry name" value="CheR"/>
    <property type="match status" value="1"/>
</dbReference>
<evidence type="ECO:0000256" key="1">
    <source>
        <dbReference type="ARBA" id="ARBA00001541"/>
    </source>
</evidence>